<feature type="transmembrane region" description="Helical" evidence="1">
    <location>
        <begin position="168"/>
        <end position="187"/>
    </location>
</feature>
<dbReference type="InterPro" id="IPR019692">
    <property type="entry name" value="CFP-6_PH"/>
</dbReference>
<evidence type="ECO:0000313" key="3">
    <source>
        <dbReference type="EMBL" id="MBC9719390.1"/>
    </source>
</evidence>
<protein>
    <submittedName>
        <fullName evidence="3">PH domain-containing protein</fullName>
    </submittedName>
</protein>
<evidence type="ECO:0000313" key="4">
    <source>
        <dbReference type="Proteomes" id="UP000642284"/>
    </source>
</evidence>
<comment type="caution">
    <text evidence="3">The sequence shown here is derived from an EMBL/GenBank/DDBJ whole genome shotgun (WGS) entry which is preliminary data.</text>
</comment>
<accession>A0ABR7SV72</accession>
<keyword evidence="4" id="KW-1185">Reference proteome</keyword>
<feature type="domain" description="Low molecular weight protein antigen 6 PH" evidence="2">
    <location>
        <begin position="77"/>
        <end position="147"/>
    </location>
</feature>
<reference evidence="3 4" key="1">
    <citation type="submission" date="2020-08" db="EMBL/GenBank/DDBJ databases">
        <title>Genemic of Streptomyces polyaspartic.</title>
        <authorList>
            <person name="Liu W."/>
        </authorList>
    </citation>
    <scope>NUCLEOTIDE SEQUENCE [LARGE SCALE GENOMIC DNA]</scope>
    <source>
        <strain evidence="3 4">TRM66268-LWL</strain>
    </source>
</reference>
<evidence type="ECO:0000256" key="1">
    <source>
        <dbReference type="SAM" id="Phobius"/>
    </source>
</evidence>
<gene>
    <name evidence="3" type="ORF">H9Y04_43460</name>
</gene>
<feature type="transmembrane region" description="Helical" evidence="1">
    <location>
        <begin position="57"/>
        <end position="75"/>
    </location>
</feature>
<sequence length="188" mass="20532">MLTGRKRVAREIGRRESSKITLQRRSGPILGVIGVGSMFVMLGLMPASMSKNSSMDTLVLAVVLASFARLIWRALGRPRVAIHKSALQVIGLFDRYWIPLECIRGVDTSHGLRIRIHGGDDVPVFAFSNSLIDRGGTVEAAAAEIRKALAKQSGGQGDRVRRQVDWTWWDLAVIPLPLVLLAGVLGLI</sequence>
<evidence type="ECO:0000259" key="2">
    <source>
        <dbReference type="Pfam" id="PF10756"/>
    </source>
</evidence>
<keyword evidence="1" id="KW-1133">Transmembrane helix</keyword>
<keyword evidence="1" id="KW-0812">Transmembrane</keyword>
<feature type="transmembrane region" description="Helical" evidence="1">
    <location>
        <begin position="27"/>
        <end position="45"/>
    </location>
</feature>
<dbReference type="Proteomes" id="UP000642284">
    <property type="component" value="Unassembled WGS sequence"/>
</dbReference>
<proteinExistence type="predicted"/>
<keyword evidence="1" id="KW-0472">Membrane</keyword>
<name>A0ABR7SV72_9ACTN</name>
<dbReference type="EMBL" id="JACTVJ010000039">
    <property type="protein sequence ID" value="MBC9719390.1"/>
    <property type="molecule type" value="Genomic_DNA"/>
</dbReference>
<organism evidence="3 4">
    <name type="scientific">Streptomyces polyasparticus</name>
    <dbReference type="NCBI Taxonomy" id="2767826"/>
    <lineage>
        <taxon>Bacteria</taxon>
        <taxon>Bacillati</taxon>
        <taxon>Actinomycetota</taxon>
        <taxon>Actinomycetes</taxon>
        <taxon>Kitasatosporales</taxon>
        <taxon>Streptomycetaceae</taxon>
        <taxon>Streptomyces</taxon>
    </lineage>
</organism>
<dbReference type="Pfam" id="PF10756">
    <property type="entry name" value="bPH_6"/>
    <property type="match status" value="1"/>
</dbReference>